<organism evidence="1 2">
    <name type="scientific">Oleispira antarctica</name>
    <dbReference type="NCBI Taxonomy" id="188908"/>
    <lineage>
        <taxon>Bacteria</taxon>
        <taxon>Pseudomonadati</taxon>
        <taxon>Pseudomonadota</taxon>
        <taxon>Gammaproteobacteria</taxon>
        <taxon>Oceanospirillales</taxon>
        <taxon>Oceanospirillaceae</taxon>
        <taxon>Oleispira</taxon>
    </lineage>
</organism>
<comment type="caution">
    <text evidence="1">The sequence shown here is derived from an EMBL/GenBank/DDBJ whole genome shotgun (WGS) entry which is preliminary data.</text>
</comment>
<reference evidence="2" key="1">
    <citation type="journal article" date="2017" name="Proc. Natl. Acad. Sci. U.S.A.">
        <title>Simulation of Deepwater Horizon oil plume reveals substrate specialization within a complex community of hydrocarbon degraders.</title>
        <authorList>
            <person name="Hu P."/>
            <person name="Dubinsky E.A."/>
            <person name="Probst A.J."/>
            <person name="Wang J."/>
            <person name="Sieber C.M.K."/>
            <person name="Tom L.M."/>
            <person name="Gardinali P."/>
            <person name="Banfield J.F."/>
            <person name="Atlas R.M."/>
            <person name="Andersen G.L."/>
        </authorList>
    </citation>
    <scope>NUCLEOTIDE SEQUENCE [LARGE SCALE GENOMIC DNA]</scope>
</reference>
<protein>
    <submittedName>
        <fullName evidence="1">Uncharacterized protein</fullName>
    </submittedName>
</protein>
<evidence type="ECO:0000313" key="1">
    <source>
        <dbReference type="EMBL" id="OUS37337.1"/>
    </source>
</evidence>
<name>A0A1Y5HL96_OLEAN</name>
<dbReference type="SUPFAM" id="SSF160246">
    <property type="entry name" value="EspE N-terminal domain-like"/>
    <property type="match status" value="1"/>
</dbReference>
<dbReference type="InterPro" id="IPR037257">
    <property type="entry name" value="T2SS_E_N_sf"/>
</dbReference>
<proteinExistence type="predicted"/>
<evidence type="ECO:0000313" key="2">
    <source>
        <dbReference type="Proteomes" id="UP000227088"/>
    </source>
</evidence>
<sequence length="162" mass="18094">MAQPTRLGQILVAQQSITPKQLAHALDYQAQQGQPIGHCLLALGYIEQKVLNRALRRQSWLKPCAACLTCLCAPFTFSPCFANEAQEDNMHSEWIEQHDPYSNWTESTHLSGNEQTGVDFAKMAAEAAWGIYQGEPEAGEWQYALSKHNTGDGYSVSMQMNF</sequence>
<gene>
    <name evidence="1" type="ORF">A9R00_11080</name>
</gene>
<dbReference type="EMBL" id="MABE01000635">
    <property type="protein sequence ID" value="OUS37337.1"/>
    <property type="molecule type" value="Genomic_DNA"/>
</dbReference>
<accession>A0A1Y5HL96</accession>
<dbReference type="AlphaFoldDB" id="A0A1Y5HL96"/>
<dbReference type="Proteomes" id="UP000227088">
    <property type="component" value="Unassembled WGS sequence"/>
</dbReference>